<comment type="caution">
    <text evidence="2">The sequence shown here is derived from an EMBL/GenBank/DDBJ whole genome shotgun (WGS) entry which is preliminary data.</text>
</comment>
<organism evidence="2 3">
    <name type="scientific">Streptomyces ovatisporus</name>
    <dbReference type="NCBI Taxonomy" id="1128682"/>
    <lineage>
        <taxon>Bacteria</taxon>
        <taxon>Bacillati</taxon>
        <taxon>Actinomycetota</taxon>
        <taxon>Actinomycetes</taxon>
        <taxon>Kitasatosporales</taxon>
        <taxon>Streptomycetaceae</taxon>
        <taxon>Streptomyces</taxon>
    </lineage>
</organism>
<gene>
    <name evidence="2" type="ORF">ACFPA8_07770</name>
</gene>
<evidence type="ECO:0000313" key="3">
    <source>
        <dbReference type="Proteomes" id="UP001595997"/>
    </source>
</evidence>
<feature type="region of interest" description="Disordered" evidence="1">
    <location>
        <begin position="1"/>
        <end position="23"/>
    </location>
</feature>
<keyword evidence="3" id="KW-1185">Reference proteome</keyword>
<accession>A0ABV9A658</accession>
<evidence type="ECO:0000313" key="2">
    <source>
        <dbReference type="EMBL" id="MFC4494028.1"/>
    </source>
</evidence>
<feature type="compositionally biased region" description="Basic and acidic residues" evidence="1">
    <location>
        <begin position="1"/>
        <end position="15"/>
    </location>
</feature>
<dbReference type="Proteomes" id="UP001595997">
    <property type="component" value="Unassembled WGS sequence"/>
</dbReference>
<proteinExistence type="predicted"/>
<sequence>MARKDRYSADIDPKKCGHPNQVPFGVKDKTAATGKALHVKCGDDKRLGCGEEWPK</sequence>
<reference evidence="3" key="1">
    <citation type="journal article" date="2019" name="Int. J. Syst. Evol. Microbiol.">
        <title>The Global Catalogue of Microorganisms (GCM) 10K type strain sequencing project: providing services to taxonomists for standard genome sequencing and annotation.</title>
        <authorList>
            <consortium name="The Broad Institute Genomics Platform"/>
            <consortium name="The Broad Institute Genome Sequencing Center for Infectious Disease"/>
            <person name="Wu L."/>
            <person name="Ma J."/>
        </authorList>
    </citation>
    <scope>NUCLEOTIDE SEQUENCE [LARGE SCALE GENOMIC DNA]</scope>
    <source>
        <strain evidence="3">CGMCC 4.7357</strain>
    </source>
</reference>
<protein>
    <submittedName>
        <fullName evidence="2">Uncharacterized protein</fullName>
    </submittedName>
</protein>
<dbReference type="RefSeq" id="WP_386444241.1">
    <property type="nucleotide sequence ID" value="NZ_JBHSFH010000004.1"/>
</dbReference>
<name>A0ABV9A658_9ACTN</name>
<dbReference type="EMBL" id="JBHSFH010000004">
    <property type="protein sequence ID" value="MFC4494028.1"/>
    <property type="molecule type" value="Genomic_DNA"/>
</dbReference>
<evidence type="ECO:0000256" key="1">
    <source>
        <dbReference type="SAM" id="MobiDB-lite"/>
    </source>
</evidence>